<dbReference type="InterPro" id="IPR016186">
    <property type="entry name" value="C-type_lectin-like/link_sf"/>
</dbReference>
<proteinExistence type="predicted"/>
<evidence type="ECO:0000313" key="3">
    <source>
        <dbReference type="EMBL" id="PHI29167.1"/>
    </source>
</evidence>
<dbReference type="Pfam" id="PF21764">
    <property type="entry name" value="Invasin_D4"/>
    <property type="match status" value="1"/>
</dbReference>
<feature type="chain" id="PRO_5013084199" description="Invasin domain-containing protein" evidence="1">
    <location>
        <begin position="31"/>
        <end position="378"/>
    </location>
</feature>
<dbReference type="GO" id="GO:0009279">
    <property type="term" value="C:cell outer membrane"/>
    <property type="evidence" value="ECO:0007669"/>
    <property type="project" value="TreeGrafter"/>
</dbReference>
<reference evidence="4" key="1">
    <citation type="submission" date="2017-09" db="EMBL/GenBank/DDBJ databases">
        <title>FDA dAtabase for Regulatory Grade micrObial Sequences (FDA-ARGOS): Supporting development and validation of Infectious Disease Dx tests.</title>
        <authorList>
            <person name="Minogue T."/>
            <person name="Wolcott M."/>
            <person name="Wasieloski L."/>
            <person name="Aguilar W."/>
            <person name="Moore D."/>
            <person name="Tallon L."/>
            <person name="Sadzewicz L."/>
            <person name="Ott S."/>
            <person name="Zhao X."/>
            <person name="Nagaraj S."/>
            <person name="Vavikolanu K."/>
            <person name="Aluvathingal J."/>
            <person name="Nadendla S."/>
            <person name="Sichtig H."/>
        </authorList>
    </citation>
    <scope>NUCLEOTIDE SEQUENCE [LARGE SCALE GENOMIC DNA]</scope>
    <source>
        <strain evidence="4">FDAARGOS_387</strain>
    </source>
</reference>
<dbReference type="AlphaFoldDB" id="A0A2C6DIY5"/>
<dbReference type="InterPro" id="IPR048658">
    <property type="entry name" value="Invasin_D4"/>
</dbReference>
<feature type="domain" description="Invasin" evidence="2">
    <location>
        <begin position="172"/>
        <end position="248"/>
    </location>
</feature>
<evidence type="ECO:0000313" key="4">
    <source>
        <dbReference type="Proteomes" id="UP000224974"/>
    </source>
</evidence>
<name>A0A2C6DIY5_9GAMM</name>
<dbReference type="PANTHER" id="PTHR39576">
    <property type="entry name" value="ATTACHING AND EFFACING PROTEIN HOMOLOG-RELATED-RELATED"/>
    <property type="match status" value="1"/>
</dbReference>
<gene>
    <name evidence="3" type="ORF">CRN84_07455</name>
</gene>
<comment type="caution">
    <text evidence="3">The sequence shown here is derived from an EMBL/GenBank/DDBJ whole genome shotgun (WGS) entry which is preliminary data.</text>
</comment>
<dbReference type="Gene3D" id="3.10.100.10">
    <property type="entry name" value="Mannose-Binding Protein A, subunit A"/>
    <property type="match status" value="1"/>
</dbReference>
<dbReference type="EMBL" id="PDDX01000001">
    <property type="protein sequence ID" value="PHI29167.1"/>
    <property type="molecule type" value="Genomic_DNA"/>
</dbReference>
<evidence type="ECO:0000259" key="2">
    <source>
        <dbReference type="Pfam" id="PF21764"/>
    </source>
</evidence>
<protein>
    <recommendedName>
        <fullName evidence="2">Invasin domain-containing protein</fullName>
    </recommendedName>
</protein>
<keyword evidence="4" id="KW-1185">Reference proteome</keyword>
<evidence type="ECO:0000256" key="1">
    <source>
        <dbReference type="SAM" id="SignalP"/>
    </source>
</evidence>
<dbReference type="InterPro" id="IPR008964">
    <property type="entry name" value="Invasin/intimin_cell_adhesion"/>
</dbReference>
<keyword evidence="1" id="KW-0732">Signal</keyword>
<organism evidence="3 4">
    <name type="scientific">Budvicia aquatica</name>
    <dbReference type="NCBI Taxonomy" id="82979"/>
    <lineage>
        <taxon>Bacteria</taxon>
        <taxon>Pseudomonadati</taxon>
        <taxon>Pseudomonadota</taxon>
        <taxon>Gammaproteobacteria</taxon>
        <taxon>Enterobacterales</taxon>
        <taxon>Budviciaceae</taxon>
        <taxon>Budvicia</taxon>
    </lineage>
</organism>
<feature type="signal peptide" evidence="1">
    <location>
        <begin position="1"/>
        <end position="30"/>
    </location>
</feature>
<sequence length="378" mass="38602">MKLRITKTAASVSCVLGVLTLMMGSVGVNAKLSPSTGTIEGRAPTATGTLSVLFPDGATSVTNNAVVNAAMKPSDFKVSTSVLTLQDLDGDTGLSSSLDTAAVTWVWTYNGIGLTSDQLAESFSANFSGKTLTVSASAPVTVSSLTGAPTTSGPQPLSSATYSLVVPVAPTVRVNGASFAINSGFPQTGFSQAQFQFWMDGTSTASNSNYTFAADASAPWVTVNATTGVVKFTGVPSTAQTVNIAITDKRGGPASTFSFRVGTWFINNTPTVGRPADADAWCATKPGYVVPHHRQMTGPSATGSAGGPRAVGALWDEWGSMVTADYTGAGFLDGAYQAHVASDVDGSGYRYVVGLASGRTEAISLSSGGYNMACARSL</sequence>
<dbReference type="PANTHER" id="PTHR39576:SF1">
    <property type="entry name" value="INVASIN"/>
    <property type="match status" value="1"/>
</dbReference>
<dbReference type="InterPro" id="IPR051715">
    <property type="entry name" value="Intimin-Invasin_domain"/>
</dbReference>
<dbReference type="Proteomes" id="UP000224974">
    <property type="component" value="Unassembled WGS sequence"/>
</dbReference>
<dbReference type="SUPFAM" id="SSF49373">
    <property type="entry name" value="Invasin/intimin cell-adhesion fragments"/>
    <property type="match status" value="1"/>
</dbReference>
<dbReference type="Gene3D" id="2.60.40.1080">
    <property type="match status" value="1"/>
</dbReference>
<accession>A0A2C6DIY5</accession>